<reference evidence="3 4" key="1">
    <citation type="journal article" date="2019" name="Genome Biol. Evol.">
        <title>Whole-Genome Sequencing of the Giant Devil Catfish, Bagarius yarrelli.</title>
        <authorList>
            <person name="Jiang W."/>
            <person name="Lv Y."/>
            <person name="Cheng L."/>
            <person name="Yang K."/>
            <person name="Chao B."/>
            <person name="Wang X."/>
            <person name="Li Y."/>
            <person name="Pan X."/>
            <person name="You X."/>
            <person name="Zhang Y."/>
            <person name="Yang J."/>
            <person name="Li J."/>
            <person name="Zhang X."/>
            <person name="Liu S."/>
            <person name="Sun C."/>
            <person name="Yang J."/>
            <person name="Shi Q."/>
        </authorList>
    </citation>
    <scope>NUCLEOTIDE SEQUENCE [LARGE SCALE GENOMIC DNA]</scope>
    <source>
        <strain evidence="3">JWS20170419001</strain>
        <tissue evidence="3">Muscle</tissue>
    </source>
</reference>
<keyword evidence="4" id="KW-1185">Reference proteome</keyword>
<feature type="compositionally biased region" description="Polar residues" evidence="1">
    <location>
        <begin position="434"/>
        <end position="479"/>
    </location>
</feature>
<feature type="compositionally biased region" description="Low complexity" evidence="1">
    <location>
        <begin position="152"/>
        <end position="165"/>
    </location>
</feature>
<evidence type="ECO:0000256" key="1">
    <source>
        <dbReference type="SAM" id="MobiDB-lite"/>
    </source>
</evidence>
<sequence length="643" mass="70994">MWNRGGIRSSALERAKAQLSGQRITNSGTSREAQGRDVTSHEKALQSRQIPLHGVSHFSSDTESENQDHHNAYPVKTVPRIAETVEQFGMGGGRRFLKKSAKKVSSPADTSEVMFIPQRGSQNVALSKFAQIEARIRNHTNSKLSLDTSADLKSSLPVKSSSELSAAGRNQFLNTKVSTPNGQEESERPPADLYMASDIQKGISMDSDEEEMRRLLGELFDSPNGVKAKGQKEMSPQQAGEAYKKSSKDIMLTAEHKEKQPVHSAFTAQHHTRLSPSPPSSRNISTPSRPFFQTTGRSSCLSSAPDHSEIKSLEELFPITSDHDDTQSERSVFSDDFKVNVMTLDDLAPETPNIAKVDPKSSQNYRIIFDNMFKCYVGNLQYDIKPEHPDVSSAGEILHKPKNEVQCYESDFESEIQTETAQSVDDVSEHLSGGNENSFKASEPQSESLSAKLNSDENTLSEKPSKSASIPYSRSESSLSHSQGSDTSSYSSDATHTSTSPQSPSVRQHKKDATVQTQTAGLAYLYSSDQAMLGPSVGMSFVDPTPIASHVISAEAVEALTAYTPAVFALNDMLRQQLTLTRNFIQSSRHLHQTMLEALGPPDFIYTTLEDTKEFIRCNRPSKLTVEEALEEVLQEMRDYHYI</sequence>
<proteinExistence type="predicted"/>
<dbReference type="PANTHER" id="PTHR22409:SF2">
    <property type="entry name" value="CHROMOSOME 19 OPEN READING FRAME 44"/>
    <property type="match status" value="1"/>
</dbReference>
<comment type="caution">
    <text evidence="3">The sequence shown here is derived from an EMBL/GenBank/DDBJ whole genome shotgun (WGS) entry which is preliminary data.</text>
</comment>
<dbReference type="EMBL" id="VCAZ01000015">
    <property type="protein sequence ID" value="TSK53724.1"/>
    <property type="molecule type" value="Genomic_DNA"/>
</dbReference>
<evidence type="ECO:0000313" key="4">
    <source>
        <dbReference type="Proteomes" id="UP000319801"/>
    </source>
</evidence>
<evidence type="ECO:0000313" key="3">
    <source>
        <dbReference type="EMBL" id="TSK53724.1"/>
    </source>
</evidence>
<feature type="compositionally biased region" description="Basic and acidic residues" evidence="1">
    <location>
        <begin position="33"/>
        <end position="45"/>
    </location>
</feature>
<feature type="compositionally biased region" description="Polar residues" evidence="1">
    <location>
        <begin position="19"/>
        <end position="32"/>
    </location>
</feature>
<dbReference type="InterPro" id="IPR040120">
    <property type="entry name" value="C19orf44-like"/>
</dbReference>
<name>A0A556TS65_BAGYA</name>
<feature type="region of interest" description="Disordered" evidence="1">
    <location>
        <begin position="410"/>
        <end position="514"/>
    </location>
</feature>
<gene>
    <name evidence="3" type="ORF">Baya_3284</name>
</gene>
<feature type="compositionally biased region" description="Polar residues" evidence="1">
    <location>
        <begin position="171"/>
        <end position="183"/>
    </location>
</feature>
<feature type="domain" description="DUF4614" evidence="2">
    <location>
        <begin position="449"/>
        <end position="621"/>
    </location>
</feature>
<feature type="region of interest" description="Disordered" evidence="1">
    <location>
        <begin position="221"/>
        <end position="240"/>
    </location>
</feature>
<feature type="region of interest" description="Disordered" evidence="1">
    <location>
        <begin position="148"/>
        <end position="189"/>
    </location>
</feature>
<organism evidence="3 4">
    <name type="scientific">Bagarius yarrelli</name>
    <name type="common">Goonch</name>
    <name type="synonym">Bagrus yarrelli</name>
    <dbReference type="NCBI Taxonomy" id="175774"/>
    <lineage>
        <taxon>Eukaryota</taxon>
        <taxon>Metazoa</taxon>
        <taxon>Chordata</taxon>
        <taxon>Craniata</taxon>
        <taxon>Vertebrata</taxon>
        <taxon>Euteleostomi</taxon>
        <taxon>Actinopterygii</taxon>
        <taxon>Neopterygii</taxon>
        <taxon>Teleostei</taxon>
        <taxon>Ostariophysi</taxon>
        <taxon>Siluriformes</taxon>
        <taxon>Sisoridae</taxon>
        <taxon>Sisorinae</taxon>
        <taxon>Bagarius</taxon>
    </lineage>
</organism>
<protein>
    <recommendedName>
        <fullName evidence="2">DUF4614 domain-containing protein</fullName>
    </recommendedName>
</protein>
<dbReference type="InterPro" id="IPR027884">
    <property type="entry name" value="DUF4614"/>
</dbReference>
<dbReference type="AlphaFoldDB" id="A0A556TS65"/>
<feature type="region of interest" description="Disordered" evidence="1">
    <location>
        <begin position="1"/>
        <end position="69"/>
    </location>
</feature>
<dbReference type="Proteomes" id="UP000319801">
    <property type="component" value="Unassembled WGS sequence"/>
</dbReference>
<evidence type="ECO:0000259" key="2">
    <source>
        <dbReference type="Pfam" id="PF15391"/>
    </source>
</evidence>
<accession>A0A556TS65</accession>
<feature type="region of interest" description="Disordered" evidence="1">
    <location>
        <begin position="263"/>
        <end position="288"/>
    </location>
</feature>
<dbReference type="PANTHER" id="PTHR22409">
    <property type="entry name" value="CHROMOSOME 19 OPEN READING FRAME 44"/>
    <property type="match status" value="1"/>
</dbReference>
<dbReference type="Pfam" id="PF15391">
    <property type="entry name" value="DUF4614"/>
    <property type="match status" value="1"/>
</dbReference>
<feature type="compositionally biased region" description="Low complexity" evidence="1">
    <location>
        <begin position="480"/>
        <end position="500"/>
    </location>
</feature>
<dbReference type="OrthoDB" id="2151530at2759"/>